<dbReference type="NCBIfam" id="TIGR00004">
    <property type="entry name" value="Rid family detoxifying hydrolase"/>
    <property type="match status" value="1"/>
</dbReference>
<dbReference type="CDD" id="cd00448">
    <property type="entry name" value="YjgF_YER057c_UK114_family"/>
    <property type="match status" value="1"/>
</dbReference>
<comment type="caution">
    <text evidence="2">The sequence shown here is derived from an EMBL/GenBank/DDBJ whole genome shotgun (WGS) entry which is preliminary data.</text>
</comment>
<gene>
    <name evidence="2" type="ORF">ENS06_07335</name>
</gene>
<dbReference type="PANTHER" id="PTHR11803:SF58">
    <property type="entry name" value="PROTEIN HMF1-RELATED"/>
    <property type="match status" value="1"/>
</dbReference>
<name>A0A832A042_9BACT</name>
<sequence>MGLSSIQTSKAPAAIGPYSQAVQAGPWLFVSGQIPLVPETGQMVGEAFEDQARQVLQNVEAVLNAAGYSLSDVAAVDVFLTDLGMFQTFNALYEKAFGPHKPARAVVQVSALPRGAQIEMKCIAIKS</sequence>
<comment type="similarity">
    <text evidence="1">Belongs to the RutC family.</text>
</comment>
<dbReference type="Gene3D" id="3.30.1330.40">
    <property type="entry name" value="RutC-like"/>
    <property type="match status" value="1"/>
</dbReference>
<dbReference type="InterPro" id="IPR035959">
    <property type="entry name" value="RutC-like_sf"/>
</dbReference>
<evidence type="ECO:0000313" key="2">
    <source>
        <dbReference type="EMBL" id="HFK97123.1"/>
    </source>
</evidence>
<dbReference type="InterPro" id="IPR006175">
    <property type="entry name" value="YjgF/YER057c/UK114"/>
</dbReference>
<dbReference type="FunFam" id="3.30.1330.40:FF:000001">
    <property type="entry name" value="L-PSP family endoribonuclease"/>
    <property type="match status" value="1"/>
</dbReference>
<accession>A0A832A042</accession>
<protein>
    <submittedName>
        <fullName evidence="2">RidA family protein</fullName>
    </submittedName>
</protein>
<dbReference type="PROSITE" id="PS01094">
    <property type="entry name" value="UPF0076"/>
    <property type="match status" value="1"/>
</dbReference>
<dbReference type="InterPro" id="IPR019897">
    <property type="entry name" value="RidA_CS"/>
</dbReference>
<dbReference type="EMBL" id="DSTK01000022">
    <property type="protein sequence ID" value="HFK97123.1"/>
    <property type="molecule type" value="Genomic_DNA"/>
</dbReference>
<dbReference type="Pfam" id="PF01042">
    <property type="entry name" value="Ribonuc_L-PSP"/>
    <property type="match status" value="1"/>
</dbReference>
<dbReference type="InterPro" id="IPR006056">
    <property type="entry name" value="RidA"/>
</dbReference>
<reference evidence="2" key="1">
    <citation type="journal article" date="2020" name="mSystems">
        <title>Genome- and Community-Level Interaction Insights into Carbon Utilization and Element Cycling Functions of Hydrothermarchaeota in Hydrothermal Sediment.</title>
        <authorList>
            <person name="Zhou Z."/>
            <person name="Liu Y."/>
            <person name="Xu W."/>
            <person name="Pan J."/>
            <person name="Luo Z.H."/>
            <person name="Li M."/>
        </authorList>
    </citation>
    <scope>NUCLEOTIDE SEQUENCE [LARGE SCALE GENOMIC DNA]</scope>
    <source>
        <strain evidence="2">SpSt-456</strain>
    </source>
</reference>
<dbReference type="AlphaFoldDB" id="A0A832A042"/>
<dbReference type="GO" id="GO:0019239">
    <property type="term" value="F:deaminase activity"/>
    <property type="evidence" value="ECO:0007669"/>
    <property type="project" value="TreeGrafter"/>
</dbReference>
<dbReference type="SUPFAM" id="SSF55298">
    <property type="entry name" value="YjgF-like"/>
    <property type="match status" value="1"/>
</dbReference>
<organism evidence="2">
    <name type="scientific">Desulfacinum infernum</name>
    <dbReference type="NCBI Taxonomy" id="35837"/>
    <lineage>
        <taxon>Bacteria</taxon>
        <taxon>Pseudomonadati</taxon>
        <taxon>Thermodesulfobacteriota</taxon>
        <taxon>Syntrophobacteria</taxon>
        <taxon>Syntrophobacterales</taxon>
        <taxon>Syntrophobacteraceae</taxon>
        <taxon>Desulfacinum</taxon>
    </lineage>
</organism>
<dbReference type="GO" id="GO:0005829">
    <property type="term" value="C:cytosol"/>
    <property type="evidence" value="ECO:0007669"/>
    <property type="project" value="TreeGrafter"/>
</dbReference>
<proteinExistence type="inferred from homology"/>
<dbReference type="PANTHER" id="PTHR11803">
    <property type="entry name" value="2-IMINOBUTANOATE/2-IMINOPROPANOATE DEAMINASE RIDA"/>
    <property type="match status" value="1"/>
</dbReference>
<evidence type="ECO:0000256" key="1">
    <source>
        <dbReference type="ARBA" id="ARBA00010552"/>
    </source>
</evidence>